<dbReference type="RefSeq" id="XP_058313877.1">
    <property type="nucleotide sequence ID" value="XM_058448466.1"/>
</dbReference>
<comment type="similarity">
    <text evidence="3">Belongs to the HRI1 family.</text>
</comment>
<evidence type="ECO:0000256" key="6">
    <source>
        <dbReference type="ARBA" id="ARBA00023242"/>
    </source>
</evidence>
<protein>
    <recommendedName>
        <fullName evidence="4">Protein HRI1</fullName>
    </recommendedName>
</protein>
<evidence type="ECO:0000313" key="8">
    <source>
        <dbReference type="Proteomes" id="UP001150904"/>
    </source>
</evidence>
<dbReference type="GO" id="GO:0005634">
    <property type="term" value="C:nucleus"/>
    <property type="evidence" value="ECO:0007669"/>
    <property type="project" value="UniProtKB-SubCell"/>
</dbReference>
<evidence type="ECO:0000313" key="7">
    <source>
        <dbReference type="EMBL" id="KAJ5219304.1"/>
    </source>
</evidence>
<evidence type="ECO:0000256" key="2">
    <source>
        <dbReference type="ARBA" id="ARBA00004496"/>
    </source>
</evidence>
<evidence type="ECO:0000256" key="3">
    <source>
        <dbReference type="ARBA" id="ARBA00005229"/>
    </source>
</evidence>
<dbReference type="OrthoDB" id="4045395at2759"/>
<sequence>MANPNLSVPTTCRLSTRLSLQWLPEPAGEETTDTVVMSVNGWYLDLRMKKTGGMDWAIAGQRIVESQDPVKVSFTHELDSHNAFESVDCGTFEPLSPGVDKETGSMSNYDQPGAPVMEYVEIWKELSFREGPEGALKGISWVLESDDGVVSEGEQEVSVTKTFLGRIWGTYLALRQTQLHKRHKDSSGNWTVSKSGLDVSARREEWDSGWIEKVVFGGAAELLPSITDIEGEGKGSWRVPGEKVTIKGKSYIVRAFEEIQ</sequence>
<dbReference type="GO" id="GO:0005737">
    <property type="term" value="C:cytoplasm"/>
    <property type="evidence" value="ECO:0007669"/>
    <property type="project" value="UniProtKB-SubCell"/>
</dbReference>
<comment type="subcellular location">
    <subcellularLocation>
        <location evidence="2">Cytoplasm</location>
    </subcellularLocation>
    <subcellularLocation>
        <location evidence="1">Nucleus</location>
    </subcellularLocation>
</comment>
<dbReference type="InterPro" id="IPR031818">
    <property type="entry name" value="Hri1"/>
</dbReference>
<dbReference type="CDD" id="cd11693">
    <property type="entry name" value="HRI1_C_like"/>
    <property type="match status" value="1"/>
</dbReference>
<keyword evidence="5" id="KW-0963">Cytoplasm</keyword>
<reference evidence="7" key="2">
    <citation type="journal article" date="2023" name="IMA Fungus">
        <title>Comparative genomic study of the Penicillium genus elucidates a diverse pangenome and 15 lateral gene transfer events.</title>
        <authorList>
            <person name="Petersen C."/>
            <person name="Sorensen T."/>
            <person name="Nielsen M.R."/>
            <person name="Sondergaard T.E."/>
            <person name="Sorensen J.L."/>
            <person name="Fitzpatrick D.A."/>
            <person name="Frisvad J.C."/>
            <person name="Nielsen K.L."/>
        </authorList>
    </citation>
    <scope>NUCLEOTIDE SEQUENCE</scope>
    <source>
        <strain evidence="7">IBT 15544</strain>
    </source>
</reference>
<dbReference type="Proteomes" id="UP001150904">
    <property type="component" value="Unassembled WGS sequence"/>
</dbReference>
<dbReference type="Pfam" id="PF16815">
    <property type="entry name" value="HRI1"/>
    <property type="match status" value="1"/>
</dbReference>
<gene>
    <name evidence="7" type="ORF">N7498_001403</name>
</gene>
<name>A0A9W9TEB7_9EURO</name>
<dbReference type="EMBL" id="JAPQKR010000004">
    <property type="protein sequence ID" value="KAJ5219304.1"/>
    <property type="molecule type" value="Genomic_DNA"/>
</dbReference>
<evidence type="ECO:0000256" key="1">
    <source>
        <dbReference type="ARBA" id="ARBA00004123"/>
    </source>
</evidence>
<dbReference type="AlphaFoldDB" id="A0A9W9TEB7"/>
<dbReference type="CDD" id="cd11692">
    <property type="entry name" value="HRI1_N_like"/>
    <property type="match status" value="1"/>
</dbReference>
<dbReference type="InterPro" id="IPR038744">
    <property type="entry name" value="Hri1_N"/>
</dbReference>
<keyword evidence="6" id="KW-0539">Nucleus</keyword>
<comment type="caution">
    <text evidence="7">The sequence shown here is derived from an EMBL/GenBank/DDBJ whole genome shotgun (WGS) entry which is preliminary data.</text>
</comment>
<dbReference type="GeneID" id="83175766"/>
<keyword evidence="8" id="KW-1185">Reference proteome</keyword>
<organism evidence="7 8">
    <name type="scientific">Penicillium cinerascens</name>
    <dbReference type="NCBI Taxonomy" id="70096"/>
    <lineage>
        <taxon>Eukaryota</taxon>
        <taxon>Fungi</taxon>
        <taxon>Dikarya</taxon>
        <taxon>Ascomycota</taxon>
        <taxon>Pezizomycotina</taxon>
        <taxon>Eurotiomycetes</taxon>
        <taxon>Eurotiomycetidae</taxon>
        <taxon>Eurotiales</taxon>
        <taxon>Aspergillaceae</taxon>
        <taxon>Penicillium</taxon>
    </lineage>
</organism>
<dbReference type="InterPro" id="IPR043047">
    <property type="entry name" value="Hri1_N_sf"/>
</dbReference>
<accession>A0A9W9TEB7</accession>
<evidence type="ECO:0000256" key="4">
    <source>
        <dbReference type="ARBA" id="ARBA00017063"/>
    </source>
</evidence>
<evidence type="ECO:0000256" key="5">
    <source>
        <dbReference type="ARBA" id="ARBA00022490"/>
    </source>
</evidence>
<proteinExistence type="inferred from homology"/>
<dbReference type="Gene3D" id="2.40.128.320">
    <property type="entry name" value="Protein HRI1, N-terminal domain"/>
    <property type="match status" value="1"/>
</dbReference>
<reference evidence="7" key="1">
    <citation type="submission" date="2022-12" db="EMBL/GenBank/DDBJ databases">
        <authorList>
            <person name="Petersen C."/>
        </authorList>
    </citation>
    <scope>NUCLEOTIDE SEQUENCE</scope>
    <source>
        <strain evidence="7">IBT 15544</strain>
    </source>
</reference>